<evidence type="ECO:0000313" key="1">
    <source>
        <dbReference type="EMBL" id="KAI4464386.1"/>
    </source>
</evidence>
<gene>
    <name evidence="1" type="ORF">MML48_3g00020235</name>
</gene>
<proteinExistence type="predicted"/>
<dbReference type="EMBL" id="CM043017">
    <property type="protein sequence ID" value="KAI4464386.1"/>
    <property type="molecule type" value="Genomic_DNA"/>
</dbReference>
<dbReference type="Proteomes" id="UP001056778">
    <property type="component" value="Chromosome 3"/>
</dbReference>
<comment type="caution">
    <text evidence="1">The sequence shown here is derived from an EMBL/GenBank/DDBJ whole genome shotgun (WGS) entry which is preliminary data.</text>
</comment>
<accession>A0ACB9TC55</accession>
<sequence>MDDVTVSTPATTTHRLDISRDSELLQRFVRINLDNEEDDGSDGSGEVATGEKEEKPAKPTPTAQEHRQARVGVQMIEKEVDKKGLRKRRRSRIRHEEVYTDKDRAAAVAAGSRDIKQSLKLKRKQDRSKALAIPEEAEPGTFLALGNYEMGRGDLPIALDFMNKALELNPTEKNALVARSKCYLLLGQPENGLQDAETALAIDKGFIKAIYQKAESLYYLGDFEHSLMYYHRGLRLRPEHEGFKLGIQKAQKAIENAIGGGFPGSGRSSNASKSSTRCSAKQSTGSTSNKTQSTTGISGTSPETVDNKSDKTIKTTTVTTTGGKRRQPSRKSKLLRELGADKEFLDNLLNNPDISCKFKEDNHQIMDSIKNAVDFLNKRQEFWRQQLPPNLK</sequence>
<organism evidence="1 2">
    <name type="scientific">Holotrichia oblita</name>
    <name type="common">Chafer beetle</name>
    <dbReference type="NCBI Taxonomy" id="644536"/>
    <lineage>
        <taxon>Eukaryota</taxon>
        <taxon>Metazoa</taxon>
        <taxon>Ecdysozoa</taxon>
        <taxon>Arthropoda</taxon>
        <taxon>Hexapoda</taxon>
        <taxon>Insecta</taxon>
        <taxon>Pterygota</taxon>
        <taxon>Neoptera</taxon>
        <taxon>Endopterygota</taxon>
        <taxon>Coleoptera</taxon>
        <taxon>Polyphaga</taxon>
        <taxon>Scarabaeiformia</taxon>
        <taxon>Scarabaeidae</taxon>
        <taxon>Melolonthinae</taxon>
        <taxon>Holotrichia</taxon>
    </lineage>
</organism>
<reference evidence="1" key="1">
    <citation type="submission" date="2022-04" db="EMBL/GenBank/DDBJ databases">
        <title>Chromosome-scale genome assembly of Holotrichia oblita Faldermann.</title>
        <authorList>
            <person name="Rongchong L."/>
        </authorList>
    </citation>
    <scope>NUCLEOTIDE SEQUENCE</scope>
    <source>
        <strain evidence="1">81SQS9</strain>
    </source>
</reference>
<name>A0ACB9TC55_HOLOL</name>
<evidence type="ECO:0000313" key="2">
    <source>
        <dbReference type="Proteomes" id="UP001056778"/>
    </source>
</evidence>
<keyword evidence="2" id="KW-1185">Reference proteome</keyword>
<protein>
    <submittedName>
        <fullName evidence="1">Uncharacterized protein</fullName>
    </submittedName>
</protein>